<sequence length="91" mass="10408">MNPADVQSTLFQSRKDTSKCLYHILFFVNPFTLATLATGKSSCIYLFDLTTFIYNLNRNKKIRHSPNRKGTLLSLIKETMLSKELGQFLSS</sequence>
<comment type="caution">
    <text evidence="1">The sequence shown here is derived from an EMBL/GenBank/DDBJ whole genome shotgun (WGS) entry which is preliminary data.</text>
</comment>
<dbReference type="Proteomes" id="UP001181693">
    <property type="component" value="Unassembled WGS sequence"/>
</dbReference>
<gene>
    <name evidence="1" type="ORF">GDO54_017010</name>
</gene>
<protein>
    <submittedName>
        <fullName evidence="1">Uncharacterized protein</fullName>
    </submittedName>
</protein>
<keyword evidence="2" id="KW-1185">Reference proteome</keyword>
<proteinExistence type="predicted"/>
<evidence type="ECO:0000313" key="2">
    <source>
        <dbReference type="Proteomes" id="UP001181693"/>
    </source>
</evidence>
<accession>A0AAV3A693</accession>
<reference evidence="1" key="1">
    <citation type="thesis" date="2020" institute="ProQuest LLC" country="789 East Eisenhower Parkway, Ann Arbor, MI, USA">
        <title>Comparative Genomics and Chromosome Evolution.</title>
        <authorList>
            <person name="Mudd A.B."/>
        </authorList>
    </citation>
    <scope>NUCLEOTIDE SEQUENCE</scope>
    <source>
        <strain evidence="1">1538</strain>
        <tissue evidence="1">Blood</tissue>
    </source>
</reference>
<dbReference type="EMBL" id="DYDO01000009">
    <property type="protein sequence ID" value="DBA18802.1"/>
    <property type="molecule type" value="Genomic_DNA"/>
</dbReference>
<name>A0AAV3A693_PYXAD</name>
<organism evidence="1 2">
    <name type="scientific">Pyxicephalus adspersus</name>
    <name type="common">African bullfrog</name>
    <dbReference type="NCBI Taxonomy" id="30357"/>
    <lineage>
        <taxon>Eukaryota</taxon>
        <taxon>Metazoa</taxon>
        <taxon>Chordata</taxon>
        <taxon>Craniata</taxon>
        <taxon>Vertebrata</taxon>
        <taxon>Euteleostomi</taxon>
        <taxon>Amphibia</taxon>
        <taxon>Batrachia</taxon>
        <taxon>Anura</taxon>
        <taxon>Neobatrachia</taxon>
        <taxon>Ranoidea</taxon>
        <taxon>Pyxicephalidae</taxon>
        <taxon>Pyxicephalinae</taxon>
        <taxon>Pyxicephalus</taxon>
    </lineage>
</organism>
<dbReference type="AlphaFoldDB" id="A0AAV3A693"/>
<evidence type="ECO:0000313" key="1">
    <source>
        <dbReference type="EMBL" id="DBA18802.1"/>
    </source>
</evidence>